<accession>A0A1H9CRP5</accession>
<keyword evidence="3" id="KW-1185">Reference proteome</keyword>
<reference evidence="2 3" key="1">
    <citation type="submission" date="2016-10" db="EMBL/GenBank/DDBJ databases">
        <authorList>
            <person name="de Groot N.N."/>
        </authorList>
    </citation>
    <scope>NUCLEOTIDE SEQUENCE [LARGE SCALE GENOMIC DNA]</scope>
    <source>
        <strain evidence="2 3">DSM 15695</strain>
    </source>
</reference>
<dbReference type="AlphaFoldDB" id="A0A1H9CRP5"/>
<evidence type="ECO:0000313" key="3">
    <source>
        <dbReference type="Proteomes" id="UP000198833"/>
    </source>
</evidence>
<dbReference type="Pfam" id="PF18848">
    <property type="entry name" value="baeRF_family6"/>
    <property type="match status" value="1"/>
</dbReference>
<dbReference type="Proteomes" id="UP000198833">
    <property type="component" value="Unassembled WGS sequence"/>
</dbReference>
<dbReference type="EMBL" id="FOEN01000004">
    <property type="protein sequence ID" value="SEQ03791.1"/>
    <property type="molecule type" value="Genomic_DNA"/>
</dbReference>
<dbReference type="STRING" id="89093.SAMN04488558_104121"/>
<organism evidence="2 3">
    <name type="scientific">Ignavigranum ruoffiae</name>
    <dbReference type="NCBI Taxonomy" id="89093"/>
    <lineage>
        <taxon>Bacteria</taxon>
        <taxon>Bacillati</taxon>
        <taxon>Bacillota</taxon>
        <taxon>Bacilli</taxon>
        <taxon>Lactobacillales</taxon>
        <taxon>Aerococcaceae</taxon>
        <taxon>Ignavigranum</taxon>
    </lineage>
</organism>
<name>A0A1H9CRP5_9LACT</name>
<proteinExistence type="predicted"/>
<dbReference type="RefSeq" id="WP_092571321.1">
    <property type="nucleotide sequence ID" value="NZ_CALUDV010000003.1"/>
</dbReference>
<sequence>MERLYAFPTEELEQDGPYLTINLCIDQDDQSQEALRIQLENASKQAKKLIEEDLSEPSLAEPILAQLKGLAADYKALPQQARDLVFYIHASGIYYYHLFERVPAFEFVADYPALSPVLINNQLHNHFHLLKLSRGKIKLYEVYGDQLQPVTLEGKDIPETMAEAVGTDYDPANITPPSTPASHAFHGHSDTSDERDKDREFYFKLVDDYIYQQYSKKYKLPLVLLALEENEVVFRKLSKNQYLEDQAIHSGNNFTDQQVENIVKESLRAQKEQELTNLKQRFQETSPEFKVKDSLDSLAQLAIAGRIEELILAKEYMPQGDFDPTGQYNEAGKGYRQQLIHQVLKTQGKVYLLDQDLLGDEFKIAARLRY</sequence>
<evidence type="ECO:0000313" key="2">
    <source>
        <dbReference type="EMBL" id="SEQ03791.1"/>
    </source>
</evidence>
<dbReference type="InterPro" id="IPR040628">
    <property type="entry name" value="BaeRF_family6"/>
</dbReference>
<gene>
    <name evidence="2" type="ORF">SAMN04488558_104121</name>
</gene>
<feature type="domain" description="Bacterial archaeo-eukaryotic release factor family 6" evidence="1">
    <location>
        <begin position="126"/>
        <end position="261"/>
    </location>
</feature>
<evidence type="ECO:0000259" key="1">
    <source>
        <dbReference type="Pfam" id="PF18848"/>
    </source>
</evidence>
<dbReference type="OrthoDB" id="4393931at2"/>
<protein>
    <recommendedName>
        <fullName evidence="1">Bacterial archaeo-eukaryotic release factor family 6 domain-containing protein</fullName>
    </recommendedName>
</protein>